<keyword evidence="3" id="KW-1185">Reference proteome</keyword>
<reference evidence="2" key="1">
    <citation type="journal article" date="2021" name="Genome Biol. Evol.">
        <title>The assembled and annotated genome of the fairy-ring fungus Marasmius oreades.</title>
        <authorList>
            <person name="Hiltunen M."/>
            <person name="Ament-Velasquez S.L."/>
            <person name="Johannesson H."/>
        </authorList>
    </citation>
    <scope>NUCLEOTIDE SEQUENCE</scope>
    <source>
        <strain evidence="2">03SP1</strain>
    </source>
</reference>
<protein>
    <submittedName>
        <fullName evidence="2">Uncharacterized protein</fullName>
    </submittedName>
</protein>
<comment type="caution">
    <text evidence="2">The sequence shown here is derived from an EMBL/GenBank/DDBJ whole genome shotgun (WGS) entry which is preliminary data.</text>
</comment>
<dbReference type="Proteomes" id="UP001049176">
    <property type="component" value="Chromosome 6"/>
</dbReference>
<gene>
    <name evidence="2" type="ORF">E1B28_009538</name>
</gene>
<evidence type="ECO:0000256" key="1">
    <source>
        <dbReference type="SAM" id="MobiDB-lite"/>
    </source>
</evidence>
<evidence type="ECO:0000313" key="2">
    <source>
        <dbReference type="EMBL" id="KAG7090419.1"/>
    </source>
</evidence>
<dbReference type="GeneID" id="66078614"/>
<name>A0A9P7RVB4_9AGAR</name>
<evidence type="ECO:0000313" key="3">
    <source>
        <dbReference type="Proteomes" id="UP001049176"/>
    </source>
</evidence>
<sequence>MRKKRKLTEKLKRSDDGEVPAEATPRETTTTAVEKKRSKQFMEEGGKAQRTLGTEGVGGSTSFPEISQGVEERSQAIEQREAVSMFIRSGLHPKASFQIGLSHTLPAGSTQQRGNFSRQ</sequence>
<proteinExistence type="predicted"/>
<accession>A0A9P7RVB4</accession>
<feature type="region of interest" description="Disordered" evidence="1">
    <location>
        <begin position="1"/>
        <end position="74"/>
    </location>
</feature>
<dbReference type="AlphaFoldDB" id="A0A9P7RVB4"/>
<dbReference type="KEGG" id="more:E1B28_009538"/>
<feature type="compositionally biased region" description="Low complexity" evidence="1">
    <location>
        <begin position="20"/>
        <end position="32"/>
    </location>
</feature>
<dbReference type="RefSeq" id="XP_043006889.1">
    <property type="nucleotide sequence ID" value="XM_043154434.1"/>
</dbReference>
<dbReference type="EMBL" id="CM032186">
    <property type="protein sequence ID" value="KAG7090419.1"/>
    <property type="molecule type" value="Genomic_DNA"/>
</dbReference>
<organism evidence="2 3">
    <name type="scientific">Marasmius oreades</name>
    <name type="common">fairy-ring Marasmius</name>
    <dbReference type="NCBI Taxonomy" id="181124"/>
    <lineage>
        <taxon>Eukaryota</taxon>
        <taxon>Fungi</taxon>
        <taxon>Dikarya</taxon>
        <taxon>Basidiomycota</taxon>
        <taxon>Agaricomycotina</taxon>
        <taxon>Agaricomycetes</taxon>
        <taxon>Agaricomycetidae</taxon>
        <taxon>Agaricales</taxon>
        <taxon>Marasmiineae</taxon>
        <taxon>Marasmiaceae</taxon>
        <taxon>Marasmius</taxon>
    </lineage>
</organism>